<dbReference type="InterPro" id="IPR036388">
    <property type="entry name" value="WH-like_DNA-bd_sf"/>
</dbReference>
<dbReference type="SUPFAM" id="SSF46785">
    <property type="entry name" value="Winged helix' DNA-binding domain"/>
    <property type="match status" value="1"/>
</dbReference>
<dbReference type="Proteomes" id="UP000006732">
    <property type="component" value="Chromosome"/>
</dbReference>
<keyword evidence="2" id="KW-1185">Reference proteome</keyword>
<accession>A1ANH6</accession>
<evidence type="ECO:0000313" key="2">
    <source>
        <dbReference type="Proteomes" id="UP000006732"/>
    </source>
</evidence>
<dbReference type="EMBL" id="CP000482">
    <property type="protein sequence ID" value="ABK98896.1"/>
    <property type="molecule type" value="Genomic_DNA"/>
</dbReference>
<dbReference type="eggNOG" id="COG2865">
    <property type="taxonomic scope" value="Bacteria"/>
</dbReference>
<sequence length="124" mass="14023">MTGVNNLTVEKIRVGNSNIRKPILVSCVAKGLLPYHGLGSGIKRAQEKWQAIDFPMTTVHRHSQRQPVEELDFIRSNPAVSYDELADMTPKDRTTVMRNIGRLKDVGILRRVGSKKTGRWEVIE</sequence>
<dbReference type="AlphaFoldDB" id="A1ANH6"/>
<dbReference type="InterPro" id="IPR036390">
    <property type="entry name" value="WH_DNA-bd_sf"/>
</dbReference>
<evidence type="ECO:0000313" key="1">
    <source>
        <dbReference type="EMBL" id="ABK98896.1"/>
    </source>
</evidence>
<gene>
    <name evidence="1" type="ordered locus">Ppro_1275</name>
</gene>
<dbReference type="STRING" id="338966.Ppro_1275"/>
<dbReference type="HOGENOM" id="CLU_2001689_0_0_7"/>
<name>A1ANH6_PELPD</name>
<proteinExistence type="predicted"/>
<organism evidence="1 2">
    <name type="scientific">Pelobacter propionicus (strain DSM 2379 / NBRC 103807 / OttBd1)</name>
    <dbReference type="NCBI Taxonomy" id="338966"/>
    <lineage>
        <taxon>Bacteria</taxon>
        <taxon>Pseudomonadati</taxon>
        <taxon>Thermodesulfobacteriota</taxon>
        <taxon>Desulfuromonadia</taxon>
        <taxon>Desulfuromonadales</taxon>
        <taxon>Desulfuromonadaceae</taxon>
        <taxon>Pelobacter</taxon>
    </lineage>
</organism>
<dbReference type="KEGG" id="ppd:Ppro_1275"/>
<dbReference type="Gene3D" id="1.10.10.10">
    <property type="entry name" value="Winged helix-like DNA-binding domain superfamily/Winged helix DNA-binding domain"/>
    <property type="match status" value="1"/>
</dbReference>
<dbReference type="RefSeq" id="WP_011735198.1">
    <property type="nucleotide sequence ID" value="NC_008609.1"/>
</dbReference>
<protein>
    <submittedName>
        <fullName evidence="1">Putative transcriptional regulator</fullName>
    </submittedName>
</protein>
<reference evidence="1 2" key="1">
    <citation type="submission" date="2006-10" db="EMBL/GenBank/DDBJ databases">
        <title>Complete sequence of chromosome of Pelobacter propionicus DSM 2379.</title>
        <authorList>
            <consortium name="US DOE Joint Genome Institute"/>
            <person name="Copeland A."/>
            <person name="Lucas S."/>
            <person name="Lapidus A."/>
            <person name="Barry K."/>
            <person name="Detter J.C."/>
            <person name="Glavina del Rio T."/>
            <person name="Hammon N."/>
            <person name="Israni S."/>
            <person name="Dalin E."/>
            <person name="Tice H."/>
            <person name="Pitluck S."/>
            <person name="Saunders E."/>
            <person name="Brettin T."/>
            <person name="Bruce D."/>
            <person name="Han C."/>
            <person name="Tapia R."/>
            <person name="Schmutz J."/>
            <person name="Larimer F."/>
            <person name="Land M."/>
            <person name="Hauser L."/>
            <person name="Kyrpides N."/>
            <person name="Kim E."/>
            <person name="Lovley D."/>
            <person name="Richardson P."/>
        </authorList>
    </citation>
    <scope>NUCLEOTIDE SEQUENCE [LARGE SCALE GENOMIC DNA]</scope>
    <source>
        <strain evidence="2">DSM 2379 / NBRC 103807 / OttBd1</strain>
    </source>
</reference>